<accession>A0A2H5QC92</accession>
<protein>
    <recommendedName>
        <fullName evidence="3">Bet v I/Major latex protein domain-containing protein</fullName>
    </recommendedName>
</protein>
<dbReference type="InterPro" id="IPR023393">
    <property type="entry name" value="START-like_dom_sf"/>
</dbReference>
<reference evidence="1 2" key="1">
    <citation type="journal article" date="2017" name="Front. Genet.">
        <title>Draft sequencing of the heterozygous diploid genome of Satsuma (Citrus unshiu Marc.) using a hybrid assembly approach.</title>
        <authorList>
            <person name="Shimizu T."/>
            <person name="Tanizawa Y."/>
            <person name="Mochizuki T."/>
            <person name="Nagasaki H."/>
            <person name="Yoshioka T."/>
            <person name="Toyoda A."/>
            <person name="Fujiyama A."/>
            <person name="Kaminuma E."/>
            <person name="Nakamura Y."/>
        </authorList>
    </citation>
    <scope>NUCLEOTIDE SEQUENCE [LARGE SCALE GENOMIC DNA]</scope>
    <source>
        <strain evidence="2">cv. Miyagawa wase</strain>
    </source>
</reference>
<dbReference type="SUPFAM" id="SSF55961">
    <property type="entry name" value="Bet v1-like"/>
    <property type="match status" value="1"/>
</dbReference>
<dbReference type="EMBL" id="BDQV01000296">
    <property type="protein sequence ID" value="GAY62181.1"/>
    <property type="molecule type" value="Genomic_DNA"/>
</dbReference>
<keyword evidence="2" id="KW-1185">Reference proteome</keyword>
<comment type="caution">
    <text evidence="1">The sequence shown here is derived from an EMBL/GenBank/DDBJ whole genome shotgun (WGS) entry which is preliminary data.</text>
</comment>
<evidence type="ECO:0000313" key="2">
    <source>
        <dbReference type="Proteomes" id="UP000236630"/>
    </source>
</evidence>
<organism evidence="1 2">
    <name type="scientific">Citrus unshiu</name>
    <name type="common">Satsuma mandarin</name>
    <name type="synonym">Citrus nobilis var. unshiu</name>
    <dbReference type="NCBI Taxonomy" id="55188"/>
    <lineage>
        <taxon>Eukaryota</taxon>
        <taxon>Viridiplantae</taxon>
        <taxon>Streptophyta</taxon>
        <taxon>Embryophyta</taxon>
        <taxon>Tracheophyta</taxon>
        <taxon>Spermatophyta</taxon>
        <taxon>Magnoliopsida</taxon>
        <taxon>eudicotyledons</taxon>
        <taxon>Gunneridae</taxon>
        <taxon>Pentapetalae</taxon>
        <taxon>rosids</taxon>
        <taxon>malvids</taxon>
        <taxon>Sapindales</taxon>
        <taxon>Rutaceae</taxon>
        <taxon>Aurantioideae</taxon>
        <taxon>Citrus</taxon>
    </lineage>
</organism>
<gene>
    <name evidence="1" type="ORF">CUMW_215750</name>
</gene>
<evidence type="ECO:0008006" key="3">
    <source>
        <dbReference type="Google" id="ProtNLM"/>
    </source>
</evidence>
<evidence type="ECO:0000313" key="1">
    <source>
        <dbReference type="EMBL" id="GAY62181.1"/>
    </source>
</evidence>
<dbReference type="Gene3D" id="3.30.530.20">
    <property type="match status" value="1"/>
</dbReference>
<proteinExistence type="predicted"/>
<dbReference type="Proteomes" id="UP000236630">
    <property type="component" value="Unassembled WGS sequence"/>
</dbReference>
<sequence>MIDDEQRITEVEFIEGGLKDIGFDYFLTRSEIIEKDPQTTIVKSTVDYEIDDKLAHNVSLFKMNYFQTTIEAIAKYFNTEKKATA</sequence>
<name>A0A2H5QC92_CITUN</name>
<dbReference type="AlphaFoldDB" id="A0A2H5QC92"/>